<keyword evidence="6" id="KW-0560">Oxidoreductase</keyword>
<evidence type="ECO:0000256" key="8">
    <source>
        <dbReference type="SAM" id="Phobius"/>
    </source>
</evidence>
<evidence type="ECO:0000313" key="9">
    <source>
        <dbReference type="EMBL" id="EHJ59492.1"/>
    </source>
</evidence>
<keyword evidence="5" id="KW-0521">NADP</keyword>
<keyword evidence="3" id="KW-0285">Flavoprotein</keyword>
<dbReference type="SUPFAM" id="SSF51905">
    <property type="entry name" value="FAD/NAD(P)-binding domain"/>
    <property type="match status" value="2"/>
</dbReference>
<reference evidence="9 10" key="1">
    <citation type="journal article" date="2012" name="J. Bacteriol.">
        <title>Genome sequence of benzo(a)pyrene-degrading bacterium Novosphingobium pentaromativorans US6-1.</title>
        <authorList>
            <person name="Luo Y.R."/>
            <person name="Kang S.G."/>
            <person name="Kim S.J."/>
            <person name="Kim M.R."/>
            <person name="Li N."/>
            <person name="Lee J.H."/>
            <person name="Kwon K.K."/>
        </authorList>
    </citation>
    <scope>NUCLEOTIDE SEQUENCE [LARGE SCALE GENOMIC DNA]</scope>
    <source>
        <strain evidence="9 10">US6-1</strain>
    </source>
</reference>
<dbReference type="PANTHER" id="PTHR43098:SF3">
    <property type="entry name" value="L-ORNITHINE N(5)-MONOOXYGENASE-RELATED"/>
    <property type="match status" value="1"/>
</dbReference>
<dbReference type="InterPro" id="IPR036188">
    <property type="entry name" value="FAD/NAD-bd_sf"/>
</dbReference>
<dbReference type="Pfam" id="PF13738">
    <property type="entry name" value="Pyr_redox_3"/>
    <property type="match status" value="1"/>
</dbReference>
<keyword evidence="7" id="KW-0503">Monooxygenase</keyword>
<organism evidence="9 10">
    <name type="scientific">Novosphingobium pentaromativorans US6-1</name>
    <dbReference type="NCBI Taxonomy" id="1088721"/>
    <lineage>
        <taxon>Bacteria</taxon>
        <taxon>Pseudomonadati</taxon>
        <taxon>Pseudomonadota</taxon>
        <taxon>Alphaproteobacteria</taxon>
        <taxon>Sphingomonadales</taxon>
        <taxon>Sphingomonadaceae</taxon>
        <taxon>Novosphingobium</taxon>
    </lineage>
</organism>
<dbReference type="InterPro" id="IPR050775">
    <property type="entry name" value="FAD-binding_Monooxygenases"/>
</dbReference>
<protein>
    <submittedName>
        <fullName evidence="9">FAD dependent oxidoreductase</fullName>
    </submittedName>
</protein>
<evidence type="ECO:0000256" key="7">
    <source>
        <dbReference type="ARBA" id="ARBA00023033"/>
    </source>
</evidence>
<comment type="caution">
    <text evidence="9">The sequence shown here is derived from an EMBL/GenBank/DDBJ whole genome shotgun (WGS) entry which is preliminary data.</text>
</comment>
<evidence type="ECO:0000313" key="10">
    <source>
        <dbReference type="Proteomes" id="UP000004030"/>
    </source>
</evidence>
<dbReference type="Proteomes" id="UP000004030">
    <property type="component" value="Unassembled WGS sequence"/>
</dbReference>
<evidence type="ECO:0000256" key="4">
    <source>
        <dbReference type="ARBA" id="ARBA00022827"/>
    </source>
</evidence>
<keyword evidence="4" id="KW-0274">FAD</keyword>
<dbReference type="EMBL" id="AGFM01000056">
    <property type="protein sequence ID" value="EHJ59492.1"/>
    <property type="molecule type" value="Genomic_DNA"/>
</dbReference>
<evidence type="ECO:0000256" key="6">
    <source>
        <dbReference type="ARBA" id="ARBA00023002"/>
    </source>
</evidence>
<evidence type="ECO:0000256" key="3">
    <source>
        <dbReference type="ARBA" id="ARBA00022630"/>
    </source>
</evidence>
<comment type="similarity">
    <text evidence="2">Belongs to the FAD-binding monooxygenase family.</text>
</comment>
<evidence type="ECO:0000256" key="2">
    <source>
        <dbReference type="ARBA" id="ARBA00010139"/>
    </source>
</evidence>
<name>G6EGP9_9SPHN</name>
<keyword evidence="8" id="KW-0472">Membrane</keyword>
<dbReference type="KEGG" id="npn:JI59_21420"/>
<dbReference type="GO" id="GO:0004497">
    <property type="term" value="F:monooxygenase activity"/>
    <property type="evidence" value="ECO:0007669"/>
    <property type="project" value="UniProtKB-KW"/>
</dbReference>
<evidence type="ECO:0000256" key="1">
    <source>
        <dbReference type="ARBA" id="ARBA00001974"/>
    </source>
</evidence>
<dbReference type="PATRIC" id="fig|1088721.3.peg.3474"/>
<keyword evidence="8" id="KW-0812">Transmembrane</keyword>
<dbReference type="PANTHER" id="PTHR43098">
    <property type="entry name" value="L-ORNITHINE N(5)-MONOOXYGENASE-RELATED"/>
    <property type="match status" value="1"/>
</dbReference>
<proteinExistence type="inferred from homology"/>
<dbReference type="AlphaFoldDB" id="G6EGP9"/>
<dbReference type="eggNOG" id="COG2072">
    <property type="taxonomic scope" value="Bacteria"/>
</dbReference>
<keyword evidence="10" id="KW-1185">Reference proteome</keyword>
<gene>
    <name evidence="9" type="ORF">NSU_3520</name>
</gene>
<keyword evidence="8" id="KW-1133">Transmembrane helix</keyword>
<dbReference type="Gene3D" id="3.50.50.60">
    <property type="entry name" value="FAD/NAD(P)-binding domain"/>
    <property type="match status" value="2"/>
</dbReference>
<feature type="transmembrane region" description="Helical" evidence="8">
    <location>
        <begin position="12"/>
        <end position="29"/>
    </location>
</feature>
<evidence type="ECO:0000256" key="5">
    <source>
        <dbReference type="ARBA" id="ARBA00022857"/>
    </source>
</evidence>
<sequence>MERIMSSADNQVLDVFVVGAGFAGLYMLHRARKAGFSAQVVEAGPDVGGVWFWNGYPGARCDVESMQYSYGFDDELQQEWSWSEKFATRDEIMRYVNYVADRLDLRSGVKVNTRVTAAHYSDVDGLWDVATSSGESYRCRYLIMATGALSSTRIPPIPGLETFKGEVLHTGNWPRDRQIDFAGKRVAVIGTGSSGIQVITAVAPEAERLTVFQRTANYSVPMRNRPMTPEYERQWKDRYPELRHEARYNTTAGTIYELSDRSALEATPEEREAEFERRWQIGSPNFLRAFKDISLDEEANEFAAEFVRRKIRETVKDPETAAKLIPTSHPIGSKRICVDNHYFEVFNRDNVGLVSIKEEPIVEITQNGIRTSAAEYPLDAIVFATGYDAITGPLNAIDIRGREGRLLKDEWRDGPSAYLGLMASGFPNMFIVTGPGSPSVLVNVINAIEQHVEFIGDCLTWLRDNDLDTIEPDPEAQEKWADHVDEVANATLMVRGNSWYMGANIEGKPVRFMPYAGGIGPYAKKCQEIVQDGYKGFVVSHHSQAATANAAE</sequence>
<accession>G6EGP9</accession>
<comment type="cofactor">
    <cofactor evidence="1">
        <name>FAD</name>
        <dbReference type="ChEBI" id="CHEBI:57692"/>
    </cofactor>
</comment>